<keyword evidence="1" id="KW-0472">Membrane</keyword>
<feature type="transmembrane region" description="Helical" evidence="1">
    <location>
        <begin position="72"/>
        <end position="96"/>
    </location>
</feature>
<dbReference type="RefSeq" id="WP_035961259.1">
    <property type="nucleotide sequence ID" value="NZ_JROM01000016.1"/>
</dbReference>
<dbReference type="InterPro" id="IPR003425">
    <property type="entry name" value="CCB3/YggT"/>
</dbReference>
<dbReference type="STRING" id="223184.AS25_02990"/>
<evidence type="ECO:0000313" key="2">
    <source>
        <dbReference type="EMBL" id="KHE74807.1"/>
    </source>
</evidence>
<dbReference type="EMBL" id="JROM01000016">
    <property type="protein sequence ID" value="KHE74807.1"/>
    <property type="molecule type" value="Genomic_DNA"/>
</dbReference>
<keyword evidence="1" id="KW-0812">Transmembrane</keyword>
<sequence>MGLVLSIVYLVVHVLYIALLGRLVLDWVQMFARGWRPKGMALVAASTIYSLTDPPMKALRRLVPPLRFGGVALDLGFLILVFAVSILQAILAGFLLRV</sequence>
<dbReference type="Pfam" id="PF02325">
    <property type="entry name" value="CCB3_YggT"/>
    <property type="match status" value="1"/>
</dbReference>
<dbReference type="AlphaFoldDB" id="A0A0B0DF53"/>
<keyword evidence="1" id="KW-1133">Transmembrane helix</keyword>
<dbReference type="Proteomes" id="UP000030664">
    <property type="component" value="Unassembled WGS sequence"/>
</dbReference>
<reference evidence="2 3" key="1">
    <citation type="submission" date="2014-09" db="EMBL/GenBank/DDBJ databases">
        <title>High-quality draft genome sequence of Kocuria marina SO9-6, an actinobacterium isolated from a copper mine.</title>
        <authorList>
            <person name="Castro D.B."/>
            <person name="Pereira L.B."/>
            <person name="Silva M.V."/>
            <person name="Silva B.P."/>
            <person name="Zanardi B.R."/>
            <person name="Carlos C."/>
            <person name="Belgini D.R."/>
            <person name="Limache E.G."/>
            <person name="Lacerda G.V."/>
            <person name="Nery M.B."/>
            <person name="Gomes M.B."/>
            <person name="Souza S."/>
            <person name="Silva T.M."/>
            <person name="Rodrigues V.D."/>
            <person name="Paulino L.C."/>
            <person name="Vicentini R."/>
            <person name="Ferraz L.F."/>
            <person name="Ottoboni L.M."/>
        </authorList>
    </citation>
    <scope>NUCLEOTIDE SEQUENCE [LARGE SCALE GENOMIC DNA]</scope>
    <source>
        <strain evidence="2 3">SO9-6</strain>
    </source>
</reference>
<name>A0A0B0DF53_9MICC</name>
<gene>
    <name evidence="2" type="ORF">AS25_02990</name>
</gene>
<dbReference type="GO" id="GO:0016020">
    <property type="term" value="C:membrane"/>
    <property type="evidence" value="ECO:0007669"/>
    <property type="project" value="InterPro"/>
</dbReference>
<evidence type="ECO:0000256" key="1">
    <source>
        <dbReference type="SAM" id="Phobius"/>
    </source>
</evidence>
<protein>
    <submittedName>
        <fullName evidence="2">Membrane protein</fullName>
    </submittedName>
</protein>
<comment type="caution">
    <text evidence="2">The sequence shown here is derived from an EMBL/GenBank/DDBJ whole genome shotgun (WGS) entry which is preliminary data.</text>
</comment>
<accession>A0A0B0DF53</accession>
<organism evidence="2 3">
    <name type="scientific">Kocuria marina</name>
    <dbReference type="NCBI Taxonomy" id="223184"/>
    <lineage>
        <taxon>Bacteria</taxon>
        <taxon>Bacillati</taxon>
        <taxon>Actinomycetota</taxon>
        <taxon>Actinomycetes</taxon>
        <taxon>Micrococcales</taxon>
        <taxon>Micrococcaceae</taxon>
        <taxon>Kocuria</taxon>
    </lineage>
</organism>
<evidence type="ECO:0000313" key="3">
    <source>
        <dbReference type="Proteomes" id="UP000030664"/>
    </source>
</evidence>
<feature type="transmembrane region" description="Helical" evidence="1">
    <location>
        <begin position="6"/>
        <end position="25"/>
    </location>
</feature>
<dbReference type="eggNOG" id="COG0762">
    <property type="taxonomic scope" value="Bacteria"/>
</dbReference>
<proteinExistence type="predicted"/>